<dbReference type="InterPro" id="IPR038763">
    <property type="entry name" value="DHH_sf"/>
</dbReference>
<dbReference type="Pfam" id="PF01368">
    <property type="entry name" value="DHH"/>
    <property type="match status" value="1"/>
</dbReference>
<dbReference type="InterPro" id="IPR041122">
    <property type="entry name" value="RecJ_OB"/>
</dbReference>
<evidence type="ECO:0000259" key="6">
    <source>
        <dbReference type="Pfam" id="PF01368"/>
    </source>
</evidence>
<dbReference type="GO" id="GO:0006281">
    <property type="term" value="P:DNA repair"/>
    <property type="evidence" value="ECO:0007669"/>
    <property type="project" value="InterPro"/>
</dbReference>
<name>A0A3B0Z0I6_9ZZZZ</name>
<evidence type="ECO:0000313" key="9">
    <source>
        <dbReference type="EMBL" id="VAW86825.1"/>
    </source>
</evidence>
<dbReference type="GO" id="GO:0006310">
    <property type="term" value="P:DNA recombination"/>
    <property type="evidence" value="ECO:0007669"/>
    <property type="project" value="InterPro"/>
</dbReference>
<dbReference type="PANTHER" id="PTHR30255:SF2">
    <property type="entry name" value="SINGLE-STRANDED-DNA-SPECIFIC EXONUCLEASE RECJ"/>
    <property type="match status" value="1"/>
</dbReference>
<evidence type="ECO:0000256" key="2">
    <source>
        <dbReference type="ARBA" id="ARBA00019841"/>
    </source>
</evidence>
<dbReference type="EMBL" id="UOFO01000102">
    <property type="protein sequence ID" value="VAW86825.1"/>
    <property type="molecule type" value="Genomic_DNA"/>
</dbReference>
<feature type="domain" description="RecJ OB" evidence="8">
    <location>
        <begin position="469"/>
        <end position="572"/>
    </location>
</feature>
<evidence type="ECO:0000256" key="1">
    <source>
        <dbReference type="ARBA" id="ARBA00005915"/>
    </source>
</evidence>
<keyword evidence="4" id="KW-0378">Hydrolase</keyword>
<dbReference type="InterPro" id="IPR001667">
    <property type="entry name" value="DDH_dom"/>
</dbReference>
<keyword evidence="3" id="KW-0540">Nuclease</keyword>
<dbReference type="AlphaFoldDB" id="A0A3B0Z0I6"/>
<evidence type="ECO:0000259" key="8">
    <source>
        <dbReference type="Pfam" id="PF17768"/>
    </source>
</evidence>
<evidence type="ECO:0000256" key="5">
    <source>
        <dbReference type="ARBA" id="ARBA00022839"/>
    </source>
</evidence>
<dbReference type="Pfam" id="PF02272">
    <property type="entry name" value="DHHA1"/>
    <property type="match status" value="1"/>
</dbReference>
<feature type="domain" description="DHHA1" evidence="7">
    <location>
        <begin position="358"/>
        <end position="453"/>
    </location>
</feature>
<comment type="similarity">
    <text evidence="1">Belongs to the RecJ family.</text>
</comment>
<dbReference type="Gene3D" id="3.10.310.30">
    <property type="match status" value="1"/>
</dbReference>
<accession>A0A3B0Z0I6</accession>
<dbReference type="FunFam" id="3.90.1640.30:FF:000001">
    <property type="entry name" value="Single-stranded-DNA-specific exonuclease RecJ"/>
    <property type="match status" value="1"/>
</dbReference>
<organism evidence="9">
    <name type="scientific">hydrothermal vent metagenome</name>
    <dbReference type="NCBI Taxonomy" id="652676"/>
    <lineage>
        <taxon>unclassified sequences</taxon>
        <taxon>metagenomes</taxon>
        <taxon>ecological metagenomes</taxon>
    </lineage>
</organism>
<dbReference type="InterPro" id="IPR004610">
    <property type="entry name" value="RecJ"/>
</dbReference>
<feature type="domain" description="DDH" evidence="6">
    <location>
        <begin position="71"/>
        <end position="231"/>
    </location>
</feature>
<dbReference type="InterPro" id="IPR051673">
    <property type="entry name" value="SSDNA_exonuclease_RecJ"/>
</dbReference>
<dbReference type="GO" id="GO:0008409">
    <property type="term" value="F:5'-3' exonuclease activity"/>
    <property type="evidence" value="ECO:0007669"/>
    <property type="project" value="InterPro"/>
</dbReference>
<dbReference type="GO" id="GO:0003676">
    <property type="term" value="F:nucleic acid binding"/>
    <property type="evidence" value="ECO:0007669"/>
    <property type="project" value="InterPro"/>
</dbReference>
<dbReference type="PANTHER" id="PTHR30255">
    <property type="entry name" value="SINGLE-STRANDED-DNA-SPECIFIC EXONUCLEASE RECJ"/>
    <property type="match status" value="1"/>
</dbReference>
<dbReference type="InterPro" id="IPR003156">
    <property type="entry name" value="DHHA1_dom"/>
</dbReference>
<dbReference type="Gene3D" id="3.90.1640.30">
    <property type="match status" value="1"/>
</dbReference>
<reference evidence="9" key="1">
    <citation type="submission" date="2018-06" db="EMBL/GenBank/DDBJ databases">
        <authorList>
            <person name="Zhirakovskaya E."/>
        </authorList>
    </citation>
    <scope>NUCLEOTIDE SEQUENCE</scope>
</reference>
<sequence length="576" mass="62828">MKKNIVKREVADIAGFALDMPSVLRRIYASRGIKEQGELDYSLKKLTPFHSLLGIDAAVDLLVEALVEHQKIVVVADFDVDGATSCVVFIKTLRALGASVDYLVPNRFEYGYGLTPEIVEVALIEKKPNLIVTVDNGIASIEGVAVARKNGVKVLITDHHLPGKVLPDADAIVNPNQHGDQFPSKNLAGVGVVFYVMLALRARLREMNWFNTSGIADINMAQVLDLVALGTVADVVPLDHINRILVAQGLARIRSGKACVGIKALIDVAERTADTMVSSDMGFALGPRLNAAGRLDDMSLGIECLLTDEPKIARARAQDLNQLNQDRRLIEAGMKEQAITHIAAWEKDQNVDELPSGLCLYEEDWHQGVLGIVASRIKDIVHRPVIAFAPADGNTLKGSARSISGVHIRDVLETIATNEPQLLSKFGGHAMAAGLTIQKDDLTQFKLLFDQEVSRQAAADSFINVIYSDGELEAQDIGMKLAEQLRNEGPWGQGFPEPVFDGRFQIAGTRVVGGKHLKLQLKQEGAEKLVEAIAFNQELDAELQASGVAHFVYRLDVNEFRGRKTTQLIVQHIVAC</sequence>
<evidence type="ECO:0000256" key="4">
    <source>
        <dbReference type="ARBA" id="ARBA00022801"/>
    </source>
</evidence>
<evidence type="ECO:0000256" key="3">
    <source>
        <dbReference type="ARBA" id="ARBA00022722"/>
    </source>
</evidence>
<evidence type="ECO:0000259" key="7">
    <source>
        <dbReference type="Pfam" id="PF02272"/>
    </source>
</evidence>
<gene>
    <name evidence="9" type="ORF">MNBD_GAMMA16-858</name>
</gene>
<keyword evidence="5 9" id="KW-0269">Exonuclease</keyword>
<dbReference type="NCBIfam" id="TIGR00644">
    <property type="entry name" value="recJ"/>
    <property type="match status" value="1"/>
</dbReference>
<dbReference type="SUPFAM" id="SSF64182">
    <property type="entry name" value="DHH phosphoesterases"/>
    <property type="match status" value="1"/>
</dbReference>
<dbReference type="Pfam" id="PF17768">
    <property type="entry name" value="RecJ_OB"/>
    <property type="match status" value="1"/>
</dbReference>
<protein>
    <recommendedName>
        <fullName evidence="2">Single-stranded-DNA-specific exonuclease RecJ</fullName>
    </recommendedName>
</protein>
<proteinExistence type="inferred from homology"/>